<name>A0AAV5EIB8_ELECO</name>
<evidence type="ECO:0000256" key="6">
    <source>
        <dbReference type="RuleBase" id="RU366066"/>
    </source>
</evidence>
<evidence type="ECO:0000313" key="10">
    <source>
        <dbReference type="EMBL" id="GJN22503.1"/>
    </source>
</evidence>
<evidence type="ECO:0000259" key="9">
    <source>
        <dbReference type="PROSITE" id="PS50969"/>
    </source>
</evidence>
<sequence>MPSSPTAARRRRRRANKNKMNPGGIDGATSLCPPHPGFVYGLCFLCGAKEEEEDAAEEVAAGHTHHEGPERPAPEKKSIPRASDLGTLQRARKLTLVLDLDHTLLNSTVLNDLSPIEQGHGLTRCAGDDPGKGLFRLDLDPNRMLTKLRPFVRGFLEQASAMFEMYVYTLGDQDYAAAAAKLLDPDGAYFGGRIVSSDESTRPDRKSLDVIPGADPVSVVILDDSDYVWPDHQDNLILMDRYLYFASACRNLGYGSTLSLAELRRDEREHDGSLAVVLDVLKRIHHGFFVDDGRRSDVREDHHMWKLAEQLGAVCAADVDATVTHVVAQDPSTEKARWARGNNKFLVNPNWIKAAGFRWCRPNEQEYTGNGVQIVEIAGTNNVSSVAVVRTHSEKSMSKRKSSPDSGGCTAKRPTPTPKQHLYLLLDDWESGYSICKLDVDDTDGDDSDCLPKRFTEPPVARMEAVHDRFNLNFVSHGTKIFGMHPGDASPAIPAFDTHTLGLTICPWPSCYGGYLNPFFVSVAGKLFMFTNILAEYLGDPPPPHGSTNKSPWSWTTITARPPFYTSKVICYALHPDGRTLFVSAGSRPSSGSKYYRKKPRQEEEGHGTFSFDAERLEWTRRGDWLLPFAGQAYFDAELESWVGLCGERDGAGFLCSCDVVDVPADAAAATDDVTSPPGWKLGVDRVFRKEPRLHLGAKLVYTGGDGRFCLVESLVHRDDEHMFREDRYPRRRVLRVTTFSVRFNKNGELRTMLRGARSCRMYDRCHGFWDRSTLPRSGSEVFRD</sequence>
<dbReference type="Pfam" id="PF03031">
    <property type="entry name" value="NIF"/>
    <property type="match status" value="1"/>
</dbReference>
<evidence type="ECO:0000256" key="5">
    <source>
        <dbReference type="ARBA" id="ARBA00048336"/>
    </source>
</evidence>
<feature type="compositionally biased region" description="Basic residues" evidence="7">
    <location>
        <begin position="8"/>
        <end position="17"/>
    </location>
</feature>
<dbReference type="PROSITE" id="PS50172">
    <property type="entry name" value="BRCT"/>
    <property type="match status" value="1"/>
</dbReference>
<dbReference type="Proteomes" id="UP001054889">
    <property type="component" value="Unassembled WGS sequence"/>
</dbReference>
<comment type="catalytic activity">
    <reaction evidence="4 6">
        <text>O-phospho-L-seryl-[protein] + H2O = L-seryl-[protein] + phosphate</text>
        <dbReference type="Rhea" id="RHEA:20629"/>
        <dbReference type="Rhea" id="RHEA-COMP:9863"/>
        <dbReference type="Rhea" id="RHEA-COMP:11604"/>
        <dbReference type="ChEBI" id="CHEBI:15377"/>
        <dbReference type="ChEBI" id="CHEBI:29999"/>
        <dbReference type="ChEBI" id="CHEBI:43474"/>
        <dbReference type="ChEBI" id="CHEBI:83421"/>
        <dbReference type="EC" id="3.1.3.16"/>
    </reaction>
</comment>
<feature type="region of interest" description="Disordered" evidence="7">
    <location>
        <begin position="55"/>
        <end position="84"/>
    </location>
</feature>
<gene>
    <name evidence="10" type="primary">gb10069</name>
    <name evidence="10" type="ORF">PR202_gb10069</name>
</gene>
<evidence type="ECO:0000256" key="7">
    <source>
        <dbReference type="SAM" id="MobiDB-lite"/>
    </source>
</evidence>
<dbReference type="SMART" id="SM00577">
    <property type="entry name" value="CPDc"/>
    <property type="match status" value="1"/>
</dbReference>
<dbReference type="InterPro" id="IPR036412">
    <property type="entry name" value="HAD-like_sf"/>
</dbReference>
<dbReference type="EMBL" id="BQKI01000075">
    <property type="protein sequence ID" value="GJN22503.1"/>
    <property type="molecule type" value="Genomic_DNA"/>
</dbReference>
<dbReference type="PANTHER" id="PTHR23081">
    <property type="entry name" value="RNA POLYMERASE II CTD PHOSPHATASE"/>
    <property type="match status" value="1"/>
</dbReference>
<comment type="caution">
    <text evidence="10">The sequence shown here is derived from an EMBL/GenBank/DDBJ whole genome shotgun (WGS) entry which is preliminary data.</text>
</comment>
<dbReference type="NCBIfam" id="TIGR02250">
    <property type="entry name" value="FCP1_euk"/>
    <property type="match status" value="1"/>
</dbReference>
<dbReference type="InterPro" id="IPR012871">
    <property type="entry name" value="DUF1668_ORYSA"/>
</dbReference>
<evidence type="ECO:0000313" key="11">
    <source>
        <dbReference type="Proteomes" id="UP001054889"/>
    </source>
</evidence>
<feature type="compositionally biased region" description="Basic and acidic residues" evidence="7">
    <location>
        <begin position="64"/>
        <end position="78"/>
    </location>
</feature>
<dbReference type="InterPro" id="IPR011947">
    <property type="entry name" value="FCP1_euk"/>
</dbReference>
<feature type="region of interest" description="Disordered" evidence="7">
    <location>
        <begin position="391"/>
        <end position="416"/>
    </location>
</feature>
<dbReference type="GO" id="GO:0005634">
    <property type="term" value="C:nucleus"/>
    <property type="evidence" value="ECO:0007669"/>
    <property type="project" value="UniProtKB-SubCell"/>
</dbReference>
<comment type="function">
    <text evidence="6">This promotes the activity of RNA polymerase II.</text>
</comment>
<dbReference type="GO" id="GO:0008420">
    <property type="term" value="F:RNA polymerase II CTD heptapeptide repeat phosphatase activity"/>
    <property type="evidence" value="ECO:0007669"/>
    <property type="project" value="UniProtKB-UniRule"/>
</dbReference>
<proteinExistence type="predicted"/>
<reference evidence="10" key="2">
    <citation type="submission" date="2021-12" db="EMBL/GenBank/DDBJ databases">
        <title>Resequencing data analysis of finger millet.</title>
        <authorList>
            <person name="Hatakeyama M."/>
            <person name="Aluri S."/>
            <person name="Balachadran M.T."/>
            <person name="Sivarajan S.R."/>
            <person name="Poveda L."/>
            <person name="Shimizu-Inatsugi R."/>
            <person name="Schlapbach R."/>
            <person name="Sreeman S.M."/>
            <person name="Shimizu K.K."/>
        </authorList>
    </citation>
    <scope>NUCLEOTIDE SEQUENCE</scope>
</reference>
<evidence type="ECO:0000259" key="8">
    <source>
        <dbReference type="PROSITE" id="PS50172"/>
    </source>
</evidence>
<feature type="domain" description="FCP1 homology" evidence="9">
    <location>
        <begin position="89"/>
        <end position="263"/>
    </location>
</feature>
<reference evidence="10" key="1">
    <citation type="journal article" date="2018" name="DNA Res.">
        <title>Multiple hybrid de novo genome assembly of finger millet, an orphan allotetraploid crop.</title>
        <authorList>
            <person name="Hatakeyama M."/>
            <person name="Aluri S."/>
            <person name="Balachadran M.T."/>
            <person name="Sivarajan S.R."/>
            <person name="Patrignani A."/>
            <person name="Gruter S."/>
            <person name="Poveda L."/>
            <person name="Shimizu-Inatsugi R."/>
            <person name="Baeten J."/>
            <person name="Francoijs K.J."/>
            <person name="Nataraja K.N."/>
            <person name="Reddy Y.A.N."/>
            <person name="Phadnis S."/>
            <person name="Ravikumar R.L."/>
            <person name="Schlapbach R."/>
            <person name="Sreeman S.M."/>
            <person name="Shimizu K.K."/>
        </authorList>
    </citation>
    <scope>NUCLEOTIDE SEQUENCE</scope>
</reference>
<organism evidence="10 11">
    <name type="scientific">Eleusine coracana subsp. coracana</name>
    <dbReference type="NCBI Taxonomy" id="191504"/>
    <lineage>
        <taxon>Eukaryota</taxon>
        <taxon>Viridiplantae</taxon>
        <taxon>Streptophyta</taxon>
        <taxon>Embryophyta</taxon>
        <taxon>Tracheophyta</taxon>
        <taxon>Spermatophyta</taxon>
        <taxon>Magnoliopsida</taxon>
        <taxon>Liliopsida</taxon>
        <taxon>Poales</taxon>
        <taxon>Poaceae</taxon>
        <taxon>PACMAD clade</taxon>
        <taxon>Chloridoideae</taxon>
        <taxon>Cynodonteae</taxon>
        <taxon>Eleusininae</taxon>
        <taxon>Eleusine</taxon>
    </lineage>
</organism>
<dbReference type="CDD" id="cd17729">
    <property type="entry name" value="BRCT_CTDP1"/>
    <property type="match status" value="1"/>
</dbReference>
<dbReference type="CDD" id="cd07521">
    <property type="entry name" value="HAD_FCP1-like"/>
    <property type="match status" value="1"/>
</dbReference>
<comment type="catalytic activity">
    <reaction evidence="5 6">
        <text>O-phospho-L-threonyl-[protein] + H2O = L-threonyl-[protein] + phosphate</text>
        <dbReference type="Rhea" id="RHEA:47004"/>
        <dbReference type="Rhea" id="RHEA-COMP:11060"/>
        <dbReference type="Rhea" id="RHEA-COMP:11605"/>
        <dbReference type="ChEBI" id="CHEBI:15377"/>
        <dbReference type="ChEBI" id="CHEBI:30013"/>
        <dbReference type="ChEBI" id="CHEBI:43474"/>
        <dbReference type="ChEBI" id="CHEBI:61977"/>
        <dbReference type="EC" id="3.1.3.16"/>
    </reaction>
</comment>
<dbReference type="AlphaFoldDB" id="A0AAV5EIB8"/>
<dbReference type="Gene3D" id="3.40.50.1000">
    <property type="entry name" value="HAD superfamily/HAD-like"/>
    <property type="match status" value="1"/>
</dbReference>
<evidence type="ECO:0000256" key="4">
    <source>
        <dbReference type="ARBA" id="ARBA00047761"/>
    </source>
</evidence>
<dbReference type="InterPro" id="IPR023214">
    <property type="entry name" value="HAD_sf"/>
</dbReference>
<comment type="subcellular location">
    <subcellularLocation>
        <location evidence="1 6">Nucleus</location>
    </subcellularLocation>
</comment>
<dbReference type="SUPFAM" id="SSF56784">
    <property type="entry name" value="HAD-like"/>
    <property type="match status" value="1"/>
</dbReference>
<evidence type="ECO:0000256" key="3">
    <source>
        <dbReference type="ARBA" id="ARBA00023242"/>
    </source>
</evidence>
<dbReference type="InterPro" id="IPR036420">
    <property type="entry name" value="BRCT_dom_sf"/>
</dbReference>
<dbReference type="Pfam" id="PF12738">
    <property type="entry name" value="PTCB-BRCT"/>
    <property type="match status" value="1"/>
</dbReference>
<dbReference type="InterPro" id="IPR004274">
    <property type="entry name" value="FCP1_dom"/>
</dbReference>
<dbReference type="InterPro" id="IPR039189">
    <property type="entry name" value="Fcp1"/>
</dbReference>
<keyword evidence="3 6" id="KW-0539">Nucleus</keyword>
<feature type="region of interest" description="Disordered" evidence="7">
    <location>
        <begin position="1"/>
        <end position="29"/>
    </location>
</feature>
<dbReference type="PANTHER" id="PTHR23081:SF23">
    <property type="entry name" value="RNA POLYMERASE II C-TERMINAL DOMAIN PHOSPHATASE-LIKE"/>
    <property type="match status" value="1"/>
</dbReference>
<dbReference type="Gene3D" id="1.10.287.10">
    <property type="entry name" value="S15/NS1, RNA-binding"/>
    <property type="match status" value="1"/>
</dbReference>
<accession>A0AAV5EIB8</accession>
<dbReference type="InterPro" id="IPR001357">
    <property type="entry name" value="BRCT_dom"/>
</dbReference>
<dbReference type="Gene3D" id="3.40.50.10190">
    <property type="entry name" value="BRCT domain"/>
    <property type="match status" value="1"/>
</dbReference>
<evidence type="ECO:0000256" key="2">
    <source>
        <dbReference type="ARBA" id="ARBA00022801"/>
    </source>
</evidence>
<evidence type="ECO:0000256" key="1">
    <source>
        <dbReference type="ARBA" id="ARBA00004123"/>
    </source>
</evidence>
<dbReference type="PROSITE" id="PS50969">
    <property type="entry name" value="FCP1"/>
    <property type="match status" value="1"/>
</dbReference>
<keyword evidence="2 6" id="KW-0378">Hydrolase</keyword>
<dbReference type="SUPFAM" id="SSF52113">
    <property type="entry name" value="BRCT domain"/>
    <property type="match status" value="1"/>
</dbReference>
<dbReference type="EC" id="3.1.3.16" evidence="6"/>
<protein>
    <recommendedName>
        <fullName evidence="6">RNA polymerase II C-terminal domain phosphatase-like</fullName>
        <ecNumber evidence="6">3.1.3.16</ecNumber>
    </recommendedName>
</protein>
<feature type="domain" description="BRCT" evidence="8">
    <location>
        <begin position="306"/>
        <end position="352"/>
    </location>
</feature>
<dbReference type="Pfam" id="PF07893">
    <property type="entry name" value="DUF1668"/>
    <property type="match status" value="1"/>
</dbReference>
<keyword evidence="11" id="KW-1185">Reference proteome</keyword>